<evidence type="ECO:0000313" key="3">
    <source>
        <dbReference type="Proteomes" id="UP001281761"/>
    </source>
</evidence>
<gene>
    <name evidence="2" type="ORF">BLNAU_12126</name>
</gene>
<comment type="caution">
    <text evidence="2">The sequence shown here is derived from an EMBL/GenBank/DDBJ whole genome shotgun (WGS) entry which is preliminary data.</text>
</comment>
<dbReference type="EMBL" id="JARBJD010000097">
    <property type="protein sequence ID" value="KAK2952950.1"/>
    <property type="molecule type" value="Genomic_DNA"/>
</dbReference>
<reference evidence="2 3" key="1">
    <citation type="journal article" date="2022" name="bioRxiv">
        <title>Genomics of Preaxostyla Flagellates Illuminates Evolutionary Transitions and the Path Towards Mitochondrial Loss.</title>
        <authorList>
            <person name="Novak L.V.F."/>
            <person name="Treitli S.C."/>
            <person name="Pyrih J."/>
            <person name="Halakuc P."/>
            <person name="Pipaliya S.V."/>
            <person name="Vacek V."/>
            <person name="Brzon O."/>
            <person name="Soukal P."/>
            <person name="Eme L."/>
            <person name="Dacks J.B."/>
            <person name="Karnkowska A."/>
            <person name="Elias M."/>
            <person name="Hampl V."/>
        </authorList>
    </citation>
    <scope>NUCLEOTIDE SEQUENCE [LARGE SCALE GENOMIC DNA]</scope>
    <source>
        <strain evidence="2">NAU3</strain>
        <tissue evidence="2">Gut</tissue>
    </source>
</reference>
<accession>A0ABQ9XP18</accession>
<sequence length="73" mass="8026">MLLRKQDLPLLKDGAAEEARSSTPQGWSCRGSKIFHSSRMELQRRQDLPLLKDGAAEEARSSTPLLMGDICGA</sequence>
<proteinExistence type="predicted"/>
<keyword evidence="3" id="KW-1185">Reference proteome</keyword>
<dbReference type="Proteomes" id="UP001281761">
    <property type="component" value="Unassembled WGS sequence"/>
</dbReference>
<name>A0ABQ9XP18_9EUKA</name>
<evidence type="ECO:0000256" key="1">
    <source>
        <dbReference type="SAM" id="MobiDB-lite"/>
    </source>
</evidence>
<protein>
    <submittedName>
        <fullName evidence="2">Uncharacterized protein</fullName>
    </submittedName>
</protein>
<feature type="region of interest" description="Disordered" evidence="1">
    <location>
        <begin position="1"/>
        <end position="30"/>
    </location>
</feature>
<organism evidence="2 3">
    <name type="scientific">Blattamonas nauphoetae</name>
    <dbReference type="NCBI Taxonomy" id="2049346"/>
    <lineage>
        <taxon>Eukaryota</taxon>
        <taxon>Metamonada</taxon>
        <taxon>Preaxostyla</taxon>
        <taxon>Oxymonadida</taxon>
        <taxon>Blattamonas</taxon>
    </lineage>
</organism>
<evidence type="ECO:0000313" key="2">
    <source>
        <dbReference type="EMBL" id="KAK2952950.1"/>
    </source>
</evidence>